<comment type="caution">
    <text evidence="3">The sequence shown here is derived from an EMBL/GenBank/DDBJ whole genome shotgun (WGS) entry which is preliminary data.</text>
</comment>
<name>A0A949PRE8_9HYPH</name>
<evidence type="ECO:0000313" key="4">
    <source>
        <dbReference type="Proteomes" id="UP000752297"/>
    </source>
</evidence>
<dbReference type="Proteomes" id="UP000752297">
    <property type="component" value="Unassembled WGS sequence"/>
</dbReference>
<reference evidence="3 4" key="1">
    <citation type="submission" date="2021-06" db="EMBL/GenBank/DDBJ databases">
        <title>Falsochrobactrum tianjin sp.nov., a new petroleum-degrading bacteria isolated from oily soils.</title>
        <authorList>
            <person name="Chen G."/>
            <person name="Chen H."/>
            <person name="Tian J."/>
            <person name="Qing J."/>
            <person name="Zhong L."/>
            <person name="Ma W."/>
            <person name="Song Y."/>
            <person name="Cui X."/>
            <person name="Yan B."/>
        </authorList>
    </citation>
    <scope>NUCLEOTIDE SEQUENCE [LARGE SCALE GENOMIC DNA]</scope>
    <source>
        <strain evidence="3 4">TDYN1</strain>
    </source>
</reference>
<dbReference type="AlphaFoldDB" id="A0A949PRE8"/>
<dbReference type="SMART" id="SM00062">
    <property type="entry name" value="PBPb"/>
    <property type="match status" value="1"/>
</dbReference>
<evidence type="ECO:0000259" key="2">
    <source>
        <dbReference type="SMART" id="SM00062"/>
    </source>
</evidence>
<keyword evidence="1" id="KW-0732">Signal</keyword>
<dbReference type="EMBL" id="JAHRVA010000003">
    <property type="protein sequence ID" value="MBV2143510.1"/>
    <property type="molecule type" value="Genomic_DNA"/>
</dbReference>
<dbReference type="PANTHER" id="PTHR35936:SF17">
    <property type="entry name" value="ARGININE-BINDING EXTRACELLULAR PROTEIN ARTP"/>
    <property type="match status" value="1"/>
</dbReference>
<organism evidence="3 4">
    <name type="scientific">Falsochrobactrum tianjinense</name>
    <dbReference type="NCBI Taxonomy" id="2706015"/>
    <lineage>
        <taxon>Bacteria</taxon>
        <taxon>Pseudomonadati</taxon>
        <taxon>Pseudomonadota</taxon>
        <taxon>Alphaproteobacteria</taxon>
        <taxon>Hyphomicrobiales</taxon>
        <taxon>Brucellaceae</taxon>
        <taxon>Falsochrobactrum</taxon>
    </lineage>
</organism>
<dbReference type="InterPro" id="IPR001638">
    <property type="entry name" value="Solute-binding_3/MltF_N"/>
</dbReference>
<sequence>MHILKTIRTTAIAMGLGLAAVGMFGWGDAHAVTLNELTQRGSVKIGVLTGVPPMGMIDEKGNPSGYDVDVANLLGTYLNLPVELVPLTPPARIPALQTGKVDFLVATLSPTGERAKTVMFTQPYNAFNMDIISGADQKFANLEDLAGKRVSVNRGSTQETALRKAAIPSLEIVVYEDDSTAAQALISGQVDAVALPSTVGEAIMKQRPDAGLQVGFTFFRQGNSMTTKLEDFELHQWLNTAIYVMKISGELDEIAVKWTGQPMPDLPLF</sequence>
<gene>
    <name evidence="3" type="ORF">KUG47_08365</name>
</gene>
<evidence type="ECO:0000313" key="3">
    <source>
        <dbReference type="EMBL" id="MBV2143510.1"/>
    </source>
</evidence>
<feature type="domain" description="Solute-binding protein family 3/N-terminal" evidence="2">
    <location>
        <begin position="42"/>
        <end position="262"/>
    </location>
</feature>
<dbReference type="PANTHER" id="PTHR35936">
    <property type="entry name" value="MEMBRANE-BOUND LYTIC MUREIN TRANSGLYCOSYLASE F"/>
    <property type="match status" value="1"/>
</dbReference>
<proteinExistence type="predicted"/>
<protein>
    <submittedName>
        <fullName evidence="3">Transporter substrate-binding domain-containing protein</fullName>
    </submittedName>
</protein>
<evidence type="ECO:0000256" key="1">
    <source>
        <dbReference type="ARBA" id="ARBA00022729"/>
    </source>
</evidence>
<keyword evidence="4" id="KW-1185">Reference proteome</keyword>
<accession>A0A949PRE8</accession>
<dbReference type="Pfam" id="PF00497">
    <property type="entry name" value="SBP_bac_3"/>
    <property type="match status" value="1"/>
</dbReference>